<comment type="subunit">
    <text evidence="3">Homopentamer.</text>
</comment>
<dbReference type="Pfam" id="PF02465">
    <property type="entry name" value="FliD_N"/>
    <property type="match status" value="1"/>
</dbReference>
<dbReference type="eggNOG" id="COG1345">
    <property type="taxonomic scope" value="Bacteria"/>
</dbReference>
<keyword evidence="11" id="KW-0282">Flagellum</keyword>
<feature type="domain" description="Flagellar hook-associated protein 2 C-terminal" evidence="10">
    <location>
        <begin position="821"/>
        <end position="1055"/>
    </location>
</feature>
<dbReference type="GO" id="GO:0009424">
    <property type="term" value="C:bacterial-type flagellum hook"/>
    <property type="evidence" value="ECO:0007669"/>
    <property type="project" value="InterPro"/>
</dbReference>
<keyword evidence="11" id="KW-0966">Cell projection</keyword>
<dbReference type="EMBL" id="AP012338">
    <property type="protein sequence ID" value="BAM04380.1"/>
    <property type="molecule type" value="Genomic_DNA"/>
</dbReference>
<dbReference type="InterPro" id="IPR040026">
    <property type="entry name" value="FliD"/>
</dbReference>
<comment type="subcellular location">
    <subcellularLocation>
        <location evidence="1">Bacterial flagellum</location>
    </subcellularLocation>
</comment>
<feature type="coiled-coil region" evidence="8">
    <location>
        <begin position="24"/>
        <end position="54"/>
    </location>
</feature>
<dbReference type="KEGG" id="phm:PSMK_22210"/>
<evidence type="ECO:0000256" key="5">
    <source>
        <dbReference type="ARBA" id="ARBA00023143"/>
    </source>
</evidence>
<proteinExistence type="inferred from homology"/>
<keyword evidence="5" id="KW-0975">Bacterial flagellum</keyword>
<accession>I0IGJ2</accession>
<evidence type="ECO:0000256" key="3">
    <source>
        <dbReference type="ARBA" id="ARBA00011255"/>
    </source>
</evidence>
<keyword evidence="11" id="KW-0969">Cilium</keyword>
<evidence type="ECO:0000313" key="11">
    <source>
        <dbReference type="EMBL" id="BAM04380.1"/>
    </source>
</evidence>
<feature type="coiled-coil region" evidence="8">
    <location>
        <begin position="1013"/>
        <end position="1058"/>
    </location>
</feature>
<evidence type="ECO:0000259" key="9">
    <source>
        <dbReference type="Pfam" id="PF02465"/>
    </source>
</evidence>
<dbReference type="InterPro" id="IPR010809">
    <property type="entry name" value="FliD_C"/>
</dbReference>
<dbReference type="AlphaFoldDB" id="I0IGJ2"/>
<dbReference type="HOGENOM" id="CLU_313712_0_0_0"/>
<dbReference type="PANTHER" id="PTHR30288">
    <property type="entry name" value="FLAGELLAR CAP/ASSEMBLY PROTEIN FLID"/>
    <property type="match status" value="1"/>
</dbReference>
<sequence>MGQFASSVGLVSGINSAEIIDQLIAIERRGVDRVEARNAELEETQTALNEVSAKLLSIKLDAAKLTRPTTFNKTTATSSNEEVATVTGSAGAAAGDYQVTVNRLVSSQQTVSRGFANASTQAVAPEPRLLAFSRNGSKLTNDTPLEALNGGLGVERGQIKIIDHTQKTRTLDLSGIASLQEVADGINALQLAVEAEVTEGGLRVSNLSNLSQTPERTVQLINVGEADVVGSLGLDGPPVNGEIVGRDLNTLGRETDLASLRDGRGVRFGAGDDLTFTTSGGDGFSVDLSGAATLGEVFDRIDEAGEGRVSLAVRADGRGLELTDRTAGGGGFGVSGTPGSDALAGLGLAEATASAGTITGERIRGGVGSKLLGPAFGGRGLAALGGAAYVPLSGDTALADLFGGAGLTTSNQAAAAANPLGLPGGGTPGADGVADLIVETADGSAFELDLDGLDTLDALLGSINAGLGGKATAFLQDDRLILADHTEGEGAFAVSGGPDGGRVAAELGLAGTARGGTAVGRLLDPSGAEARGSQVQIRNAAGGVTVVDFAGAETADDLIDRINAAGAGVQARLNSVGDGIALIDRSGGDEALRVSSVTGGVLAEQLGLAGEHRSGRVQGRSLQYGFAEAGTTLQSLGVDAGTFTIQDADGRRGTIDLTDGVPESGATLGDVIAKINAQGIALSARINDTGDGLLIESTGSGANAIEIVDVEGTAAAALRIGGSFEGASVIDGSLRTYVASGPGGTLQDLAQAISASGAGIDASVVNDGTAGRPFRLSLTGSRAGSAHGFTLDDGGLALRAENLSEARDALAYVGGVGGGQGVAVTSTSNQLVGVVPGATIDLLRASDEPVTINLAADGGAVTESVTAFVEGFNDLTSRLDELDSYDAETDTRGVLLGDPTVQRVRSSLYNAVINPNAGLTGRYKSLSEIGITVGSDAKLEIDSEKLEAAYATDPASVEQLFAFGATEAAEAALREPGEPAPAGPTPTYGIAVEINNLLDALTDVQFGSVQSRIDTLDRQIRQNNERIDRLNVNVDRKRERLQEEFAGLEGVLAGLQDQSASLGTLSQLASQSSGG</sequence>
<feature type="domain" description="Flagellar hook-associated protein 2 N-terminal" evidence="9">
    <location>
        <begin position="12"/>
        <end position="108"/>
    </location>
</feature>
<dbReference type="STRING" id="1142394.PSMK_22210"/>
<reference evidence="11 12" key="1">
    <citation type="submission" date="2012-02" db="EMBL/GenBank/DDBJ databases">
        <title>Complete genome sequence of Phycisphaera mikurensis NBRC 102666.</title>
        <authorList>
            <person name="Ankai A."/>
            <person name="Hosoyama A."/>
            <person name="Terui Y."/>
            <person name="Sekine M."/>
            <person name="Fukai R."/>
            <person name="Kato Y."/>
            <person name="Nakamura S."/>
            <person name="Yamada-Narita S."/>
            <person name="Kawakoshi A."/>
            <person name="Fukunaga Y."/>
            <person name="Yamazaki S."/>
            <person name="Fujita N."/>
        </authorList>
    </citation>
    <scope>NUCLEOTIDE SEQUENCE [LARGE SCALE GENOMIC DNA]</scope>
    <source>
        <strain evidence="12">NBRC 102666 / KCTC 22515 / FYK2301M01</strain>
    </source>
</reference>
<keyword evidence="4 8" id="KW-0175">Coiled coil</keyword>
<dbReference type="RefSeq" id="WP_014437598.1">
    <property type="nucleotide sequence ID" value="NC_017080.1"/>
</dbReference>
<organism evidence="11 12">
    <name type="scientific">Phycisphaera mikurensis (strain NBRC 102666 / KCTC 22515 / FYK2301M01)</name>
    <dbReference type="NCBI Taxonomy" id="1142394"/>
    <lineage>
        <taxon>Bacteria</taxon>
        <taxon>Pseudomonadati</taxon>
        <taxon>Planctomycetota</taxon>
        <taxon>Phycisphaerae</taxon>
        <taxon>Phycisphaerales</taxon>
        <taxon>Phycisphaeraceae</taxon>
        <taxon>Phycisphaera</taxon>
    </lineage>
</organism>
<dbReference type="Proteomes" id="UP000007881">
    <property type="component" value="Chromosome"/>
</dbReference>
<dbReference type="Pfam" id="PF07195">
    <property type="entry name" value="FliD_C"/>
    <property type="match status" value="1"/>
</dbReference>
<evidence type="ECO:0000256" key="6">
    <source>
        <dbReference type="ARBA" id="ARBA00033074"/>
    </source>
</evidence>
<dbReference type="PANTHER" id="PTHR30288:SF0">
    <property type="entry name" value="FLAGELLAR HOOK-ASSOCIATED PROTEIN 2"/>
    <property type="match status" value="1"/>
</dbReference>
<dbReference type="GO" id="GO:0009421">
    <property type="term" value="C:bacterial-type flagellum filament cap"/>
    <property type="evidence" value="ECO:0007669"/>
    <property type="project" value="InterPro"/>
</dbReference>
<name>I0IGJ2_PHYMF</name>
<evidence type="ECO:0000256" key="2">
    <source>
        <dbReference type="ARBA" id="ARBA00009764"/>
    </source>
</evidence>
<protein>
    <recommendedName>
        <fullName evidence="7">Filament cap protein</fullName>
    </recommendedName>
    <alternativeName>
        <fullName evidence="6">Flagellar cap protein</fullName>
    </alternativeName>
</protein>
<gene>
    <name evidence="11" type="primary">fliD</name>
    <name evidence="11" type="ordered locus">PSMK_22210</name>
</gene>
<evidence type="ECO:0000256" key="4">
    <source>
        <dbReference type="ARBA" id="ARBA00023054"/>
    </source>
</evidence>
<dbReference type="GO" id="GO:0071973">
    <property type="term" value="P:bacterial-type flagellum-dependent cell motility"/>
    <property type="evidence" value="ECO:0007669"/>
    <property type="project" value="TreeGrafter"/>
</dbReference>
<comment type="similarity">
    <text evidence="2">Belongs to the FliD family.</text>
</comment>
<evidence type="ECO:0000256" key="7">
    <source>
        <dbReference type="ARBA" id="ARBA00033192"/>
    </source>
</evidence>
<evidence type="ECO:0000256" key="1">
    <source>
        <dbReference type="ARBA" id="ARBA00004365"/>
    </source>
</evidence>
<keyword evidence="12" id="KW-1185">Reference proteome</keyword>
<evidence type="ECO:0000313" key="12">
    <source>
        <dbReference type="Proteomes" id="UP000007881"/>
    </source>
</evidence>
<evidence type="ECO:0000256" key="8">
    <source>
        <dbReference type="SAM" id="Coils"/>
    </source>
</evidence>
<dbReference type="GO" id="GO:0007155">
    <property type="term" value="P:cell adhesion"/>
    <property type="evidence" value="ECO:0007669"/>
    <property type="project" value="InterPro"/>
</dbReference>
<dbReference type="InterPro" id="IPR003481">
    <property type="entry name" value="FliD_N"/>
</dbReference>
<evidence type="ECO:0000259" key="10">
    <source>
        <dbReference type="Pfam" id="PF07195"/>
    </source>
</evidence>